<organism evidence="2 3">
    <name type="scientific">Tropilaelaps mercedesae</name>
    <dbReference type="NCBI Taxonomy" id="418985"/>
    <lineage>
        <taxon>Eukaryota</taxon>
        <taxon>Metazoa</taxon>
        <taxon>Ecdysozoa</taxon>
        <taxon>Arthropoda</taxon>
        <taxon>Chelicerata</taxon>
        <taxon>Arachnida</taxon>
        <taxon>Acari</taxon>
        <taxon>Parasitiformes</taxon>
        <taxon>Mesostigmata</taxon>
        <taxon>Gamasina</taxon>
        <taxon>Dermanyssoidea</taxon>
        <taxon>Laelapidae</taxon>
        <taxon>Tropilaelaps</taxon>
    </lineage>
</organism>
<comment type="caution">
    <text evidence="2">The sequence shown here is derived from an EMBL/GenBank/DDBJ whole genome shotgun (WGS) entry which is preliminary data.</text>
</comment>
<sequence>IGRVSNHLEAGAYTPLGSQPGSNQVPGALAMGGMGPGGLAIPPTGAPLTNMSPQPPHLGVPASHQDPRMPTQLPPALQSPGTPLSPPRRQSLYGATPSSIHLQQQPGQQQHQRPQGSQVGSSQQQQQILSSTIPQQLQHPLNQIQLGLQQEDRLGANQVLPSTSAPHSSQTPNLHQRAQQPYLTDNTSIQQSQLQQANQGGASDRRGRSQGRGARSGPEPGSGGALNDHFDHYRRSESRPSSGPPSRSRSRMSQSPSRQSSTVKEAQESLSAIYGIKGADEATADSLTQRLGERLQQQPSTSEETSALGRTASLYIGKGSHYH</sequence>
<evidence type="ECO:0000313" key="2">
    <source>
        <dbReference type="EMBL" id="OQR74122.1"/>
    </source>
</evidence>
<feature type="compositionally biased region" description="Low complexity" evidence="1">
    <location>
        <begin position="103"/>
        <end position="130"/>
    </location>
</feature>
<reference evidence="2 3" key="1">
    <citation type="journal article" date="2017" name="Gigascience">
        <title>Draft genome of the honey bee ectoparasitic mite, Tropilaelaps mercedesae, is shaped by the parasitic life history.</title>
        <authorList>
            <person name="Dong X."/>
            <person name="Armstrong S.D."/>
            <person name="Xia D."/>
            <person name="Makepeace B.L."/>
            <person name="Darby A.C."/>
            <person name="Kadowaki T."/>
        </authorList>
    </citation>
    <scope>NUCLEOTIDE SEQUENCE [LARGE SCALE GENOMIC DNA]</scope>
    <source>
        <strain evidence="2">Wuxi-XJTLU</strain>
    </source>
</reference>
<proteinExistence type="predicted"/>
<evidence type="ECO:0000256" key="1">
    <source>
        <dbReference type="SAM" id="MobiDB-lite"/>
    </source>
</evidence>
<feature type="compositionally biased region" description="Low complexity" evidence="1">
    <location>
        <begin position="190"/>
        <end position="202"/>
    </location>
</feature>
<name>A0A1V9XL80_9ACAR</name>
<feature type="non-terminal residue" evidence="2">
    <location>
        <position position="1"/>
    </location>
</feature>
<feature type="region of interest" description="Disordered" evidence="1">
    <location>
        <begin position="11"/>
        <end position="130"/>
    </location>
</feature>
<dbReference type="EMBL" id="MNPL01008708">
    <property type="protein sequence ID" value="OQR74122.1"/>
    <property type="molecule type" value="Genomic_DNA"/>
</dbReference>
<evidence type="ECO:0000313" key="3">
    <source>
        <dbReference type="Proteomes" id="UP000192247"/>
    </source>
</evidence>
<feature type="region of interest" description="Disordered" evidence="1">
    <location>
        <begin position="185"/>
        <end position="267"/>
    </location>
</feature>
<accession>A0A1V9XL80</accession>
<dbReference type="InParanoid" id="A0A1V9XL80"/>
<dbReference type="AlphaFoldDB" id="A0A1V9XL80"/>
<feature type="compositionally biased region" description="Low complexity" evidence="1">
    <location>
        <begin position="239"/>
        <end position="261"/>
    </location>
</feature>
<protein>
    <submittedName>
        <fullName evidence="2">Uncharacterized protein</fullName>
    </submittedName>
</protein>
<feature type="compositionally biased region" description="Polar residues" evidence="1">
    <location>
        <begin position="16"/>
        <end position="25"/>
    </location>
</feature>
<gene>
    <name evidence="2" type="ORF">BIW11_09289</name>
</gene>
<keyword evidence="3" id="KW-1185">Reference proteome</keyword>
<feature type="compositionally biased region" description="Basic and acidic residues" evidence="1">
    <location>
        <begin position="228"/>
        <end position="238"/>
    </location>
</feature>
<dbReference type="Proteomes" id="UP000192247">
    <property type="component" value="Unassembled WGS sequence"/>
</dbReference>